<comment type="caution">
    <text evidence="1">The sequence shown here is derived from an EMBL/GenBank/DDBJ whole genome shotgun (WGS) entry which is preliminary data.</text>
</comment>
<dbReference type="AlphaFoldDB" id="A0A512N6N4"/>
<accession>A0A512N6N4</accession>
<name>A0A512N6N4_9HYPH</name>
<dbReference type="Proteomes" id="UP000321058">
    <property type="component" value="Unassembled WGS sequence"/>
</dbReference>
<proteinExistence type="predicted"/>
<reference evidence="1 2" key="1">
    <citation type="submission" date="2019-07" db="EMBL/GenBank/DDBJ databases">
        <title>Whole genome shotgun sequence of Reyranella soli NBRC 108950.</title>
        <authorList>
            <person name="Hosoyama A."/>
            <person name="Uohara A."/>
            <person name="Ohji S."/>
            <person name="Ichikawa N."/>
        </authorList>
    </citation>
    <scope>NUCLEOTIDE SEQUENCE [LARGE SCALE GENOMIC DNA]</scope>
    <source>
        <strain evidence="1 2">NBRC 108950</strain>
    </source>
</reference>
<dbReference type="EMBL" id="BKAJ01000031">
    <property type="protein sequence ID" value="GEP54647.1"/>
    <property type="molecule type" value="Genomic_DNA"/>
</dbReference>
<keyword evidence="2" id="KW-1185">Reference proteome</keyword>
<evidence type="ECO:0000313" key="1">
    <source>
        <dbReference type="EMBL" id="GEP54647.1"/>
    </source>
</evidence>
<organism evidence="1 2">
    <name type="scientific">Reyranella soli</name>
    <dbReference type="NCBI Taxonomy" id="1230389"/>
    <lineage>
        <taxon>Bacteria</taxon>
        <taxon>Pseudomonadati</taxon>
        <taxon>Pseudomonadota</taxon>
        <taxon>Alphaproteobacteria</taxon>
        <taxon>Hyphomicrobiales</taxon>
        <taxon>Reyranellaceae</taxon>
        <taxon>Reyranella</taxon>
    </lineage>
</organism>
<gene>
    <name evidence="1" type="ORF">RSO01_18130</name>
</gene>
<evidence type="ECO:0000313" key="2">
    <source>
        <dbReference type="Proteomes" id="UP000321058"/>
    </source>
</evidence>
<protein>
    <submittedName>
        <fullName evidence="1">Uncharacterized protein</fullName>
    </submittedName>
</protein>
<dbReference type="Pfam" id="PF14350">
    <property type="entry name" value="Beta_protein"/>
    <property type="match status" value="1"/>
</dbReference>
<sequence length="256" mass="27484">MFRDLGNASVGIIPSVECATIPAYVSVVKTLVGRYTPGLVVQATIAQVPTVATWVASEGWQVSDVDLVINVGHVGAYDTASFANYVVHALAQLQAGWRSTTLVAAAAPKDYGAFPTGRSVVKRLDWLLWKQVYAQLPYRLDYGDYGISHPDLTEVPGVAMARASVSVRYTVDDDWIVLKGHPTTGPNARPMNQQYPAHARTLTRDPQFGGVPGCWGDQRIQQIAALPSGSSGTGSRATWVSIGASRHLSLVANRLP</sequence>
<dbReference type="InterPro" id="IPR025683">
    <property type="entry name" value="Protein_beta"/>
</dbReference>